<evidence type="ECO:0000256" key="2">
    <source>
        <dbReference type="ARBA" id="ARBA00022605"/>
    </source>
</evidence>
<comment type="pathway">
    <text evidence="4">Amino-acid biosynthesis.</text>
</comment>
<evidence type="ECO:0000313" key="7">
    <source>
        <dbReference type="Proteomes" id="UP000567293"/>
    </source>
</evidence>
<dbReference type="Pfam" id="PF00977">
    <property type="entry name" value="His_biosynth"/>
    <property type="match status" value="1"/>
</dbReference>
<dbReference type="GO" id="GO:0000105">
    <property type="term" value="P:L-histidine biosynthetic process"/>
    <property type="evidence" value="ECO:0007669"/>
    <property type="project" value="UniProtKB-KW"/>
</dbReference>
<keyword evidence="2 5" id="KW-0028">Amino-acid biosynthesis</keyword>
<name>A0A7V8SZK3_9BACT</name>
<dbReference type="GO" id="GO:0000162">
    <property type="term" value="P:L-tryptophan biosynthetic process"/>
    <property type="evidence" value="ECO:0007669"/>
    <property type="project" value="TreeGrafter"/>
</dbReference>
<dbReference type="InterPro" id="IPR006062">
    <property type="entry name" value="His_biosynth"/>
</dbReference>
<evidence type="ECO:0000256" key="3">
    <source>
        <dbReference type="ARBA" id="ARBA00023102"/>
    </source>
</evidence>
<keyword evidence="3 5" id="KW-0368">Histidine biosynthesis</keyword>
<sequence>MLIPCIDLQDGQAVQLVHGRRRELAVGDVFGLLHKFRSYPWLHVIDLDAAMGKGSNEELARALCTQARTEFRMKVRFGGGIRTVPRAKKIAGWGTSQMIVGSAVFRAGKVNLCFLRDLARTVHRKRIVIALDTWKGRITTHGWRRSIVLQTEEVMAQLEPYCAGFLCTDVDREGTMMGANLKWFRRLRDATHHPIIAAGGIRSKREILALDKIGMDAAVGMALYKDCLS</sequence>
<evidence type="ECO:0000256" key="1">
    <source>
        <dbReference type="ARBA" id="ARBA00009667"/>
    </source>
</evidence>
<dbReference type="GO" id="GO:0005737">
    <property type="term" value="C:cytoplasm"/>
    <property type="evidence" value="ECO:0007669"/>
    <property type="project" value="TreeGrafter"/>
</dbReference>
<comment type="similarity">
    <text evidence="1 5">Belongs to the HisA/HisF family.</text>
</comment>
<reference evidence="6" key="1">
    <citation type="submission" date="2020-06" db="EMBL/GenBank/DDBJ databases">
        <title>Legume-microbial interactions unlock mineral nutrients during tropical forest succession.</title>
        <authorList>
            <person name="Epihov D.Z."/>
        </authorList>
    </citation>
    <scope>NUCLEOTIDE SEQUENCE [LARGE SCALE GENOMIC DNA]</scope>
    <source>
        <strain evidence="6">Pan2503</strain>
    </source>
</reference>
<dbReference type="InterPro" id="IPR013785">
    <property type="entry name" value="Aldolase_TIM"/>
</dbReference>
<evidence type="ECO:0000256" key="5">
    <source>
        <dbReference type="RuleBase" id="RU003657"/>
    </source>
</evidence>
<gene>
    <name evidence="6" type="ORF">HRJ53_26460</name>
</gene>
<dbReference type="Gene3D" id="3.20.20.70">
    <property type="entry name" value="Aldolase class I"/>
    <property type="match status" value="1"/>
</dbReference>
<evidence type="ECO:0000313" key="6">
    <source>
        <dbReference type="EMBL" id="MBA0088545.1"/>
    </source>
</evidence>
<evidence type="ECO:0000256" key="4">
    <source>
        <dbReference type="ARBA" id="ARBA00029440"/>
    </source>
</evidence>
<dbReference type="SUPFAM" id="SSF51366">
    <property type="entry name" value="Ribulose-phoshate binding barrel"/>
    <property type="match status" value="1"/>
</dbReference>
<accession>A0A7V8SZK3</accession>
<keyword evidence="6" id="KW-0413">Isomerase</keyword>
<keyword evidence="7" id="KW-1185">Reference proteome</keyword>
<dbReference type="GO" id="GO:0003949">
    <property type="term" value="F:1-(5-phosphoribosyl)-5-[(5-phosphoribosylamino)methylideneamino]imidazole-4-carboxamide isomerase activity"/>
    <property type="evidence" value="ECO:0007669"/>
    <property type="project" value="InterPro"/>
</dbReference>
<protein>
    <submittedName>
        <fullName evidence="6">1-(5-phosphoribosyl)-5-[(5-phosphoribosylamino)methylideneamino] imidazole-4-carboxamide isomerase</fullName>
    </submittedName>
</protein>
<dbReference type="PANTHER" id="PTHR43090">
    <property type="entry name" value="1-(5-PHOSPHORIBOSYL)-5-[(5-PHOSPHORIBOSYLAMINO)METHYLIDENEAMINO] IMIDAZOLE-4-CARBOXAMIDE ISOMERASE"/>
    <property type="match status" value="1"/>
</dbReference>
<organism evidence="6 7">
    <name type="scientific">Candidatus Acidiferrum panamense</name>
    <dbReference type="NCBI Taxonomy" id="2741543"/>
    <lineage>
        <taxon>Bacteria</taxon>
        <taxon>Pseudomonadati</taxon>
        <taxon>Acidobacteriota</taxon>
        <taxon>Terriglobia</taxon>
        <taxon>Candidatus Acidiferrales</taxon>
        <taxon>Candidatus Acidiferrum</taxon>
    </lineage>
</organism>
<comment type="caution">
    <text evidence="6">The sequence shown here is derived from an EMBL/GenBank/DDBJ whole genome shotgun (WGS) entry which is preliminary data.</text>
</comment>
<dbReference type="InterPro" id="IPR011060">
    <property type="entry name" value="RibuloseP-bd_barrel"/>
</dbReference>
<proteinExistence type="inferred from homology"/>
<dbReference type="PANTHER" id="PTHR43090:SF2">
    <property type="entry name" value="1-(5-PHOSPHORIBOSYL)-5-[(5-PHOSPHORIBOSYLAMINO)METHYLIDENEAMINO] IMIDAZOLE-4-CARBOXAMIDE ISOMERASE"/>
    <property type="match status" value="1"/>
</dbReference>
<dbReference type="EMBL" id="JACDQQ010002552">
    <property type="protein sequence ID" value="MBA0088545.1"/>
    <property type="molecule type" value="Genomic_DNA"/>
</dbReference>
<dbReference type="AlphaFoldDB" id="A0A7V8SZK3"/>
<dbReference type="Proteomes" id="UP000567293">
    <property type="component" value="Unassembled WGS sequence"/>
</dbReference>
<dbReference type="InterPro" id="IPR044524">
    <property type="entry name" value="Isoase_HisA-like"/>
</dbReference>